<keyword evidence="1" id="KW-0378">Hydrolase</keyword>
<accession>A0A0C5PIF8</accession>
<protein>
    <submittedName>
        <fullName evidence="1">Putative DNA endonuclease VII</fullName>
    </submittedName>
</protein>
<dbReference type="Gene3D" id="3.40.1800.10">
    <property type="entry name" value="His-Me finger endonucleases"/>
    <property type="match status" value="1"/>
</dbReference>
<proteinExistence type="predicted"/>
<dbReference type="OrthoDB" id="27676at10239"/>
<keyword evidence="1" id="KW-0255">Endonuclease</keyword>
<reference evidence="1 2" key="1">
    <citation type="submission" date="2015-01" db="EMBL/GenBank/DDBJ databases">
        <title>A suggested new bacteriophage genus, Kp34likevirus, within the Autographivirinae subfamily of Podoviridae.</title>
        <authorList>
            <person name="Eriksson H."/>
            <person name="Maciejewska B."/>
            <person name="Latka A."/>
            <person name="Majkowska-Skrobek G."/>
            <person name="Hellstrand M."/>
            <person name="Melefors O."/>
            <person name="Wang J.-T."/>
            <person name="Kropinski A.M."/>
            <person name="Drulis-Kawa Z."/>
            <person name="Nilsson A.S."/>
        </authorList>
    </citation>
    <scope>NUCLEOTIDE SEQUENCE [LARGE SCALE GENOMIC DNA]</scope>
</reference>
<dbReference type="KEGG" id="vg:26631460"/>
<dbReference type="EMBL" id="KP708986">
    <property type="protein sequence ID" value="AJQ21109.1"/>
    <property type="molecule type" value="Genomic_DNA"/>
</dbReference>
<keyword evidence="1" id="KW-0540">Nuclease</keyword>
<evidence type="ECO:0000313" key="1">
    <source>
        <dbReference type="EMBL" id="AJQ21109.1"/>
    </source>
</evidence>
<dbReference type="RefSeq" id="YP_009204820.1">
    <property type="nucleotide sequence ID" value="NC_028870.1"/>
</dbReference>
<name>A0A0C5PIF8_9CAUD</name>
<evidence type="ECO:0000313" key="2">
    <source>
        <dbReference type="Proteomes" id="UP000032401"/>
    </source>
</evidence>
<dbReference type="Pfam" id="PF02945">
    <property type="entry name" value="Endonuclease_7"/>
    <property type="match status" value="1"/>
</dbReference>
<gene>
    <name evidence="1" type="ORF">SU552A_31</name>
</gene>
<dbReference type="InterPro" id="IPR004211">
    <property type="entry name" value="Endonuclease_7"/>
</dbReference>
<dbReference type="InterPro" id="IPR038563">
    <property type="entry name" value="Endonuclease_7_sf"/>
</dbReference>
<organism evidence="1 2">
    <name type="scientific">Klebsiella phage vB_KpnP_SU552A</name>
    <dbReference type="NCBI Taxonomy" id="1610835"/>
    <lineage>
        <taxon>Viruses</taxon>
        <taxon>Duplodnaviria</taxon>
        <taxon>Heunggongvirae</taxon>
        <taxon>Uroviricota</taxon>
        <taxon>Caudoviricetes</taxon>
        <taxon>Autographivirales</taxon>
        <taxon>Autoscriptoviridae</taxon>
        <taxon>Slopekvirinae</taxon>
        <taxon>Drulisvirus</taxon>
        <taxon>Drulisvirus SU552A</taxon>
    </lineage>
</organism>
<dbReference type="InterPro" id="IPR044925">
    <property type="entry name" value="His-Me_finger_sf"/>
</dbReference>
<dbReference type="Proteomes" id="UP000032401">
    <property type="component" value="Segment"/>
</dbReference>
<keyword evidence="2" id="KW-1185">Reference proteome</keyword>
<dbReference type="GeneID" id="26631460"/>
<dbReference type="SUPFAM" id="SSF54060">
    <property type="entry name" value="His-Me finger endonucleases"/>
    <property type="match status" value="1"/>
</dbReference>
<sequence length="140" mass="15439">MALRKITRAQIRSVAIKLAKDQGGICLLCGKPLDFTIKGVTGDSVVVDHDHITGRIRGALHRSCNGGEGKVASAAGRWIVGSMQSSRAIAESLRRVADYLDREPTDMLYYTHKTPEELAQAQKLKARKARARRKARETIK</sequence>
<dbReference type="GO" id="GO:0004519">
    <property type="term" value="F:endonuclease activity"/>
    <property type="evidence" value="ECO:0007669"/>
    <property type="project" value="UniProtKB-KW"/>
</dbReference>